<gene>
    <name evidence="2" type="ORF">B7Y86_02750</name>
</gene>
<name>A0A258HNR8_9CAUL</name>
<dbReference type="Proteomes" id="UP000216147">
    <property type="component" value="Unassembled WGS sequence"/>
</dbReference>
<accession>A0A258HNR8</accession>
<reference evidence="2 3" key="1">
    <citation type="submission" date="2017-03" db="EMBL/GenBank/DDBJ databases">
        <title>Lifting the veil on microbial sulfur biogeochemistry in mining wastewaters.</title>
        <authorList>
            <person name="Kantor R.S."/>
            <person name="Colenbrander Nelson T."/>
            <person name="Marshall S."/>
            <person name="Bennett D."/>
            <person name="Apte S."/>
            <person name="Camacho D."/>
            <person name="Thomas B.C."/>
            <person name="Warren L.A."/>
            <person name="Banfield J.F."/>
        </authorList>
    </citation>
    <scope>NUCLEOTIDE SEQUENCE [LARGE SCALE GENOMIC DNA]</scope>
    <source>
        <strain evidence="2">32-68-21</strain>
    </source>
</reference>
<evidence type="ECO:0000313" key="2">
    <source>
        <dbReference type="EMBL" id="OYX58621.1"/>
    </source>
</evidence>
<keyword evidence="1" id="KW-0472">Membrane</keyword>
<evidence type="ECO:0000256" key="1">
    <source>
        <dbReference type="SAM" id="Phobius"/>
    </source>
</evidence>
<evidence type="ECO:0000313" key="3">
    <source>
        <dbReference type="Proteomes" id="UP000216147"/>
    </source>
</evidence>
<feature type="transmembrane region" description="Helical" evidence="1">
    <location>
        <begin position="29"/>
        <end position="47"/>
    </location>
</feature>
<dbReference type="AlphaFoldDB" id="A0A258HNR8"/>
<sequence length="76" mass="7715">MALISVPIAVVGALFLGSTMVGTFKLPLYLGYSGTLVPLAAAHILITPRGWPRVVATIGMAVALVVGLALLYPGGP</sequence>
<proteinExistence type="predicted"/>
<keyword evidence="1" id="KW-0812">Transmembrane</keyword>
<comment type="caution">
    <text evidence="2">The sequence shown here is derived from an EMBL/GenBank/DDBJ whole genome shotgun (WGS) entry which is preliminary data.</text>
</comment>
<protein>
    <submittedName>
        <fullName evidence="2">Uncharacterized protein</fullName>
    </submittedName>
</protein>
<organism evidence="2 3">
    <name type="scientific">Brevundimonas subvibrioides</name>
    <dbReference type="NCBI Taxonomy" id="74313"/>
    <lineage>
        <taxon>Bacteria</taxon>
        <taxon>Pseudomonadati</taxon>
        <taxon>Pseudomonadota</taxon>
        <taxon>Alphaproteobacteria</taxon>
        <taxon>Caulobacterales</taxon>
        <taxon>Caulobacteraceae</taxon>
        <taxon>Brevundimonas</taxon>
    </lineage>
</organism>
<dbReference type="EMBL" id="NCEQ01000002">
    <property type="protein sequence ID" value="OYX58621.1"/>
    <property type="molecule type" value="Genomic_DNA"/>
</dbReference>
<feature type="transmembrane region" description="Helical" evidence="1">
    <location>
        <begin position="54"/>
        <end position="72"/>
    </location>
</feature>
<keyword evidence="1" id="KW-1133">Transmembrane helix</keyword>